<feature type="region of interest" description="Disordered" evidence="1">
    <location>
        <begin position="43"/>
        <end position="73"/>
    </location>
</feature>
<dbReference type="AlphaFoldDB" id="A0AAV5LVP2"/>
<organism evidence="2 3">
    <name type="scientific">Rubroshorea leprosula</name>
    <dbReference type="NCBI Taxonomy" id="152421"/>
    <lineage>
        <taxon>Eukaryota</taxon>
        <taxon>Viridiplantae</taxon>
        <taxon>Streptophyta</taxon>
        <taxon>Embryophyta</taxon>
        <taxon>Tracheophyta</taxon>
        <taxon>Spermatophyta</taxon>
        <taxon>Magnoliopsida</taxon>
        <taxon>eudicotyledons</taxon>
        <taxon>Gunneridae</taxon>
        <taxon>Pentapetalae</taxon>
        <taxon>rosids</taxon>
        <taxon>malvids</taxon>
        <taxon>Malvales</taxon>
        <taxon>Dipterocarpaceae</taxon>
        <taxon>Rubroshorea</taxon>
    </lineage>
</organism>
<feature type="compositionally biased region" description="Acidic residues" evidence="1">
    <location>
        <begin position="45"/>
        <end position="55"/>
    </location>
</feature>
<name>A0AAV5LVP2_9ROSI</name>
<proteinExistence type="predicted"/>
<keyword evidence="3" id="KW-1185">Reference proteome</keyword>
<sequence>MLPCKKGIVFQRVVGFQDLGGKDDFSTKTLEVLLLKKGVISEKKDDEDDEDDDYPENTCRTVRSSVNHESDID</sequence>
<reference evidence="2 3" key="1">
    <citation type="journal article" date="2021" name="Commun. Biol.">
        <title>The genome of Shorea leprosula (Dipterocarpaceae) highlights the ecological relevance of drought in aseasonal tropical rainforests.</title>
        <authorList>
            <person name="Ng K.K.S."/>
            <person name="Kobayashi M.J."/>
            <person name="Fawcett J.A."/>
            <person name="Hatakeyama M."/>
            <person name="Paape T."/>
            <person name="Ng C.H."/>
            <person name="Ang C.C."/>
            <person name="Tnah L.H."/>
            <person name="Lee C.T."/>
            <person name="Nishiyama T."/>
            <person name="Sese J."/>
            <person name="O'Brien M.J."/>
            <person name="Copetti D."/>
            <person name="Mohd Noor M.I."/>
            <person name="Ong R.C."/>
            <person name="Putra M."/>
            <person name="Sireger I.Z."/>
            <person name="Indrioko S."/>
            <person name="Kosugi Y."/>
            <person name="Izuno A."/>
            <person name="Isagi Y."/>
            <person name="Lee S.L."/>
            <person name="Shimizu K.K."/>
        </authorList>
    </citation>
    <scope>NUCLEOTIDE SEQUENCE [LARGE SCALE GENOMIC DNA]</scope>
    <source>
        <strain evidence="2">214</strain>
    </source>
</reference>
<evidence type="ECO:0000313" key="2">
    <source>
        <dbReference type="EMBL" id="GKV41585.1"/>
    </source>
</evidence>
<dbReference type="EMBL" id="BPVZ01000150">
    <property type="protein sequence ID" value="GKV41585.1"/>
    <property type="molecule type" value="Genomic_DNA"/>
</dbReference>
<dbReference type="Proteomes" id="UP001054252">
    <property type="component" value="Unassembled WGS sequence"/>
</dbReference>
<comment type="caution">
    <text evidence="2">The sequence shown here is derived from an EMBL/GenBank/DDBJ whole genome shotgun (WGS) entry which is preliminary data.</text>
</comment>
<gene>
    <name evidence="2" type="ORF">SLEP1_g49091</name>
</gene>
<accession>A0AAV5LVP2</accession>
<dbReference type="PANTHER" id="PTHR21148">
    <property type="entry name" value="THIOREDOXIN DOMAIN-CONTAINING PROTEIN 9"/>
    <property type="match status" value="1"/>
</dbReference>
<dbReference type="Gene3D" id="3.40.30.10">
    <property type="entry name" value="Glutaredoxin"/>
    <property type="match status" value="1"/>
</dbReference>
<evidence type="ECO:0000313" key="3">
    <source>
        <dbReference type="Proteomes" id="UP001054252"/>
    </source>
</evidence>
<evidence type="ECO:0000256" key="1">
    <source>
        <dbReference type="SAM" id="MobiDB-lite"/>
    </source>
</evidence>
<protein>
    <submittedName>
        <fullName evidence="2">Uncharacterized protein</fullName>
    </submittedName>
</protein>